<dbReference type="OrthoDB" id="5867008at2759"/>
<dbReference type="PANTHER" id="PTHR33995:SF4">
    <property type="entry name" value="PROTEIN CBG09882"/>
    <property type="match status" value="1"/>
</dbReference>
<evidence type="ECO:0000256" key="1">
    <source>
        <dbReference type="SAM" id="SignalP"/>
    </source>
</evidence>
<dbReference type="Proteomes" id="UP000659654">
    <property type="component" value="Unassembled WGS sequence"/>
</dbReference>
<gene>
    <name evidence="2" type="ORF">BXYJ_LOCUS10925</name>
</gene>
<dbReference type="PANTHER" id="PTHR33995">
    <property type="entry name" value="PROTEIN CBG18546"/>
    <property type="match status" value="1"/>
</dbReference>
<evidence type="ECO:0000313" key="6">
    <source>
        <dbReference type="WBParaSite" id="BXY_0526200.1"/>
    </source>
</evidence>
<evidence type="ECO:0000313" key="4">
    <source>
        <dbReference type="Proteomes" id="UP000095284"/>
    </source>
</evidence>
<dbReference type="SUPFAM" id="SSF57501">
    <property type="entry name" value="Cystine-knot cytokines"/>
    <property type="match status" value="1"/>
</dbReference>
<feature type="signal peptide" evidence="1">
    <location>
        <begin position="1"/>
        <end position="20"/>
    </location>
</feature>
<dbReference type="EMBL" id="CAJFCV020000005">
    <property type="protein sequence ID" value="CAG9121232.1"/>
    <property type="molecule type" value="Genomic_DNA"/>
</dbReference>
<sequence>MIPRVLLIFLSFSHFSPTNPLNIPFLSFFQPKNDTSQQLQCDCPITPPAIVHYDNKFQAETLEEAMKSFEDLLLLDEKKPPLQQEQRRTPEKDRACWQHLANKLKKVGLIKGAASLVQNNFINETCERYRFTRPNSDTFEYDEIDGSSSSSSEEDWEDKIKNKVGEKWQKVVGKFEKLKDKSLDSSEEKALKALLRHKRQAEDLIGTRYYLSCVNKGSSPDGSNGELLTLCTQCWAWRELPKNYLPRYLNELVCHGTDTECLAGYATCSTGTRTVGVVRNDSGTLTTVNIASATYCDCQIRAGTVLSSLVTASPTDAPIPGIPAAEAPAPDAV</sequence>
<dbReference type="Proteomes" id="UP000582659">
    <property type="component" value="Unassembled WGS sequence"/>
</dbReference>
<dbReference type="InterPro" id="IPR029034">
    <property type="entry name" value="Cystine-knot_cytokine"/>
</dbReference>
<evidence type="ECO:0000313" key="5">
    <source>
        <dbReference type="Proteomes" id="UP000659654"/>
    </source>
</evidence>
<dbReference type="Proteomes" id="UP000095284">
    <property type="component" value="Unplaced"/>
</dbReference>
<evidence type="ECO:0000313" key="3">
    <source>
        <dbReference type="EMBL" id="CAG9121232.1"/>
    </source>
</evidence>
<reference evidence="3" key="2">
    <citation type="submission" date="2020-08" db="EMBL/GenBank/DDBJ databases">
        <authorList>
            <person name="Kikuchi T."/>
        </authorList>
    </citation>
    <scope>NUCLEOTIDE SEQUENCE</scope>
    <source>
        <strain evidence="2">Ka4C1</strain>
    </source>
</reference>
<keyword evidence="1" id="KW-0732">Signal</keyword>
<dbReference type="EMBL" id="CAJFDI010000005">
    <property type="protein sequence ID" value="CAD5230314.1"/>
    <property type="molecule type" value="Genomic_DNA"/>
</dbReference>
<organism evidence="4 6">
    <name type="scientific">Bursaphelenchus xylophilus</name>
    <name type="common">Pinewood nematode worm</name>
    <name type="synonym">Aphelenchoides xylophilus</name>
    <dbReference type="NCBI Taxonomy" id="6326"/>
    <lineage>
        <taxon>Eukaryota</taxon>
        <taxon>Metazoa</taxon>
        <taxon>Ecdysozoa</taxon>
        <taxon>Nematoda</taxon>
        <taxon>Chromadorea</taxon>
        <taxon>Rhabditida</taxon>
        <taxon>Tylenchina</taxon>
        <taxon>Tylenchomorpha</taxon>
        <taxon>Aphelenchoidea</taxon>
        <taxon>Aphelenchoididae</taxon>
        <taxon>Bursaphelenchus</taxon>
    </lineage>
</organism>
<accession>A0A1I7RWZ9</accession>
<reference evidence="6" key="1">
    <citation type="submission" date="2016-11" db="UniProtKB">
        <authorList>
            <consortium name="WormBaseParasite"/>
        </authorList>
    </citation>
    <scope>IDENTIFICATION</scope>
</reference>
<dbReference type="eggNOG" id="ENOG502S8KD">
    <property type="taxonomic scope" value="Eukaryota"/>
</dbReference>
<feature type="chain" id="PRO_5035359504" evidence="1">
    <location>
        <begin position="21"/>
        <end position="333"/>
    </location>
</feature>
<protein>
    <submittedName>
        <fullName evidence="2">(pine wood nematode) hypothetical protein</fullName>
    </submittedName>
</protein>
<dbReference type="WBParaSite" id="BXY_0526200.1">
    <property type="protein sequence ID" value="BXY_0526200.1"/>
    <property type="gene ID" value="BXY_0526200"/>
</dbReference>
<name>A0A1I7RWZ9_BURXY</name>
<evidence type="ECO:0000313" key="2">
    <source>
        <dbReference type="EMBL" id="CAD5230314.1"/>
    </source>
</evidence>
<dbReference type="AlphaFoldDB" id="A0A1I7RWZ9"/>
<keyword evidence="5" id="KW-1185">Reference proteome</keyword>
<proteinExistence type="predicted"/>